<protein>
    <submittedName>
        <fullName evidence="1">Type II secretion system protein</fullName>
    </submittedName>
</protein>
<reference evidence="1 2" key="1">
    <citation type="submission" date="2023-04" db="EMBL/GenBank/DDBJ databases">
        <title>A novel bacteria isolated from coastal sediment.</title>
        <authorList>
            <person name="Liu X.-J."/>
            <person name="Du Z.-J."/>
        </authorList>
    </citation>
    <scope>NUCLEOTIDE SEQUENCE [LARGE SCALE GENOMIC DNA]</scope>
    <source>
        <strain evidence="1 2">SDUM461004</strain>
    </source>
</reference>
<dbReference type="InterPro" id="IPR045584">
    <property type="entry name" value="Pilin-like"/>
</dbReference>
<dbReference type="EMBL" id="JARXIC010000027">
    <property type="protein sequence ID" value="MDQ8195577.1"/>
    <property type="molecule type" value="Genomic_DNA"/>
</dbReference>
<dbReference type="SUPFAM" id="SSF54523">
    <property type="entry name" value="Pili subunits"/>
    <property type="match status" value="1"/>
</dbReference>
<evidence type="ECO:0000313" key="1">
    <source>
        <dbReference type="EMBL" id="MDQ8195577.1"/>
    </source>
</evidence>
<accession>A0ABU1ALI9</accession>
<proteinExistence type="predicted"/>
<dbReference type="NCBIfam" id="TIGR02532">
    <property type="entry name" value="IV_pilin_GFxxxE"/>
    <property type="match status" value="1"/>
</dbReference>
<dbReference type="InterPro" id="IPR012902">
    <property type="entry name" value="N_methyl_site"/>
</dbReference>
<name>A0ABU1ALI9_9BACT</name>
<dbReference type="Pfam" id="PF07963">
    <property type="entry name" value="N_methyl"/>
    <property type="match status" value="1"/>
</dbReference>
<organism evidence="1 2">
    <name type="scientific">Thalassobacterium sedimentorum</name>
    <dbReference type="NCBI Taxonomy" id="3041258"/>
    <lineage>
        <taxon>Bacteria</taxon>
        <taxon>Pseudomonadati</taxon>
        <taxon>Verrucomicrobiota</taxon>
        <taxon>Opitutia</taxon>
        <taxon>Puniceicoccales</taxon>
        <taxon>Coraliomargaritaceae</taxon>
        <taxon>Thalassobacterium</taxon>
    </lineage>
</organism>
<comment type="caution">
    <text evidence="1">The sequence shown here is derived from an EMBL/GenBank/DDBJ whole genome shotgun (WGS) entry which is preliminary data.</text>
</comment>
<evidence type="ECO:0000313" key="2">
    <source>
        <dbReference type="Proteomes" id="UP001243717"/>
    </source>
</evidence>
<sequence>MMNRSTSRAFTLIELLATVAITAILLSILLSAFGTVRSKVEIVKSVSNLRQVGMSILTYAGEHNNTLPNLTEAGKSNVVSKDLMDPYLDYDNEAWFCPIMEQVEVNATDAVRGRYKYSWRLTNFNDGWRDHVDAISLLNVVNPSEAMVAANLSAGMRGGYWDGHAHVLFADGSVRRVEDSSYLGGALSASEGVSRQYLQLQQGKLRGYDF</sequence>
<dbReference type="Proteomes" id="UP001243717">
    <property type="component" value="Unassembled WGS sequence"/>
</dbReference>
<dbReference type="Gene3D" id="3.30.700.10">
    <property type="entry name" value="Glycoprotein, Type 4 Pilin"/>
    <property type="match status" value="1"/>
</dbReference>
<dbReference type="RefSeq" id="WP_308986027.1">
    <property type="nucleotide sequence ID" value="NZ_JARXIC010000027.1"/>
</dbReference>
<dbReference type="PANTHER" id="PTHR30093:SF2">
    <property type="entry name" value="TYPE II SECRETION SYSTEM PROTEIN H"/>
    <property type="match status" value="1"/>
</dbReference>
<gene>
    <name evidence="1" type="ORF">QEH59_14180</name>
</gene>
<dbReference type="PANTHER" id="PTHR30093">
    <property type="entry name" value="GENERAL SECRETION PATHWAY PROTEIN G"/>
    <property type="match status" value="1"/>
</dbReference>
<keyword evidence="2" id="KW-1185">Reference proteome</keyword>